<comment type="function">
    <text evidence="4">This protein is involved in the repair of mismatches in DNA. It is required for dam-dependent methyl-directed DNA mismatch repair. May act as a 'molecular matchmaker', a protein that promotes the formation of a stable complex between two or more DNA-binding proteins in an ATP-dependent manner without itself being part of a final effector complex.</text>
</comment>
<evidence type="ECO:0000256" key="3">
    <source>
        <dbReference type="ARBA" id="ARBA00023204"/>
    </source>
</evidence>
<dbReference type="SMART" id="SM01340">
    <property type="entry name" value="DNA_mis_repair"/>
    <property type="match status" value="1"/>
</dbReference>
<dbReference type="InterPro" id="IPR014762">
    <property type="entry name" value="DNA_mismatch_repair_CS"/>
</dbReference>
<evidence type="ECO:0000259" key="5">
    <source>
        <dbReference type="SMART" id="SM00853"/>
    </source>
</evidence>
<dbReference type="Pfam" id="PF13589">
    <property type="entry name" value="HATPase_c_3"/>
    <property type="match status" value="1"/>
</dbReference>
<dbReference type="AlphaFoldDB" id="C7RHL6"/>
<dbReference type="InterPro" id="IPR020667">
    <property type="entry name" value="DNA_mismatch_repair_MutL"/>
</dbReference>
<evidence type="ECO:0000259" key="6">
    <source>
        <dbReference type="SMART" id="SM01340"/>
    </source>
</evidence>
<dbReference type="Gene3D" id="3.30.230.10">
    <property type="match status" value="1"/>
</dbReference>
<feature type="domain" description="MutL C-terminal dimerisation" evidence="5">
    <location>
        <begin position="431"/>
        <end position="569"/>
    </location>
</feature>
<dbReference type="InterPro" id="IPR038973">
    <property type="entry name" value="MutL/Mlh/Pms-like"/>
</dbReference>
<dbReference type="InterPro" id="IPR037198">
    <property type="entry name" value="MutL_C_sf"/>
</dbReference>
<dbReference type="KEGG" id="apr:Apre_0949"/>
<sequence length="611" mass="70898">MTILKLDDKTIEKIAAGEVIESPVSIVKELVENSIDAGADRITVEIKNGGKTYIRVTDNGSGISNEEIELAFSKHATSKIRDFNDLYDIYSLGFRGEALASIVSVSEVTAISKTKDELVGSKINFNNGDKTLTSIATNVGTSIIVEDLFRDIPVRRRFLKSDIVESNHISKLMYAIAIGYPEISFKFIKNENIEFSTIKNEALKMRIAKLLDDKLEDHLIKISDNNDIYQIEGFISNNNYYRGNRSLQYIYINNRLVESELIRDRIEMAYRGNIPNGRFPVFFLYIKTNPKNIDVNVHPNKRVIKFSYEDQLINLIDSSISRYINASNGVKEVSIEENNKNDLMDFSDYSQILNNYNNSKSLVRESSFDNLYESENNDSNKEEAKDFFDSNIDISFKEKSNYEECLENNNTGLEEEIEENSYIKDFEYLNYKCSIFARYSIFERKDKLFILDHRRASEKINFSRFLNQFENKTMDEQILLNPLIINLNKFDIDRFIEKKDVINRLGFDAEIIGDRSIIIRSVPFIFSVPEDDKFFYDLLDLDYSKDTDYLYKKLKKLNLSLSFRKGDKINEAEAYELIGNIKELDNPYTTYDGKAVLIEINEKDVEKYFER</sequence>
<dbReference type="SUPFAM" id="SSF118116">
    <property type="entry name" value="DNA mismatch repair protein MutL"/>
    <property type="match status" value="1"/>
</dbReference>
<dbReference type="Pfam" id="PF01119">
    <property type="entry name" value="DNA_mis_repair"/>
    <property type="match status" value="1"/>
</dbReference>
<dbReference type="SUPFAM" id="SSF55874">
    <property type="entry name" value="ATPase domain of HSP90 chaperone/DNA topoisomerase II/histidine kinase"/>
    <property type="match status" value="1"/>
</dbReference>
<dbReference type="RefSeq" id="WP_015777880.1">
    <property type="nucleotide sequence ID" value="NC_013171.1"/>
</dbReference>
<dbReference type="PANTHER" id="PTHR10073">
    <property type="entry name" value="DNA MISMATCH REPAIR PROTEIN MLH, PMS, MUTL"/>
    <property type="match status" value="1"/>
</dbReference>
<dbReference type="GO" id="GO:0005524">
    <property type="term" value="F:ATP binding"/>
    <property type="evidence" value="ECO:0007669"/>
    <property type="project" value="InterPro"/>
</dbReference>
<dbReference type="HOGENOM" id="CLU_004131_4_1_9"/>
<evidence type="ECO:0000313" key="7">
    <source>
        <dbReference type="EMBL" id="ACV28977.1"/>
    </source>
</evidence>
<dbReference type="InterPro" id="IPR014790">
    <property type="entry name" value="MutL_C"/>
</dbReference>
<accession>C7RHL6</accession>
<dbReference type="InterPro" id="IPR042120">
    <property type="entry name" value="MutL_C_dimsub"/>
</dbReference>
<comment type="similarity">
    <text evidence="1 4">Belongs to the DNA mismatch repair MutL/HexB family.</text>
</comment>
<dbReference type="Gene3D" id="3.30.565.10">
    <property type="entry name" value="Histidine kinase-like ATPase, C-terminal domain"/>
    <property type="match status" value="1"/>
</dbReference>
<protein>
    <recommendedName>
        <fullName evidence="4">DNA mismatch repair protein MutL</fullName>
    </recommendedName>
</protein>
<dbReference type="InterPro" id="IPR042121">
    <property type="entry name" value="MutL_C_regsub"/>
</dbReference>
<keyword evidence="3 4" id="KW-0234">DNA repair</keyword>
<dbReference type="InterPro" id="IPR020568">
    <property type="entry name" value="Ribosomal_Su5_D2-typ_SF"/>
</dbReference>
<dbReference type="Pfam" id="PF08676">
    <property type="entry name" value="MutL_C"/>
    <property type="match status" value="1"/>
</dbReference>
<dbReference type="InterPro" id="IPR014721">
    <property type="entry name" value="Ribsml_uS5_D2-typ_fold_subgr"/>
</dbReference>
<evidence type="ECO:0000256" key="1">
    <source>
        <dbReference type="ARBA" id="ARBA00006082"/>
    </source>
</evidence>
<dbReference type="GO" id="GO:0006298">
    <property type="term" value="P:mismatch repair"/>
    <property type="evidence" value="ECO:0007669"/>
    <property type="project" value="UniProtKB-UniRule"/>
</dbReference>
<proteinExistence type="inferred from homology"/>
<feature type="domain" description="DNA mismatch repair protein S5" evidence="6">
    <location>
        <begin position="207"/>
        <end position="325"/>
    </location>
</feature>
<gene>
    <name evidence="4" type="primary">mutL</name>
    <name evidence="7" type="ordered locus">Apre_0949</name>
</gene>
<dbReference type="CDD" id="cd16926">
    <property type="entry name" value="HATPase_MutL-MLH-PMS-like"/>
    <property type="match status" value="1"/>
</dbReference>
<evidence type="ECO:0000256" key="2">
    <source>
        <dbReference type="ARBA" id="ARBA00022763"/>
    </source>
</evidence>
<dbReference type="InterPro" id="IPR002099">
    <property type="entry name" value="MutL/Mlh/PMS"/>
</dbReference>
<dbReference type="HAMAP" id="MF_00149">
    <property type="entry name" value="DNA_mis_repair"/>
    <property type="match status" value="1"/>
</dbReference>
<keyword evidence="8" id="KW-1185">Reference proteome</keyword>
<organism evidence="7 8">
    <name type="scientific">Anaerococcus prevotii (strain ATCC 9321 / DSM 20548 / JCM 6508 / NCTC 11806 / PC1)</name>
    <name type="common">Peptostreptococcus prevotii</name>
    <name type="synonym">Peptococcus prevotii</name>
    <dbReference type="NCBI Taxonomy" id="525919"/>
    <lineage>
        <taxon>Bacteria</taxon>
        <taxon>Bacillati</taxon>
        <taxon>Bacillota</taxon>
        <taxon>Tissierellia</taxon>
        <taxon>Tissierellales</taxon>
        <taxon>Peptoniphilaceae</taxon>
        <taxon>Anaerococcus</taxon>
    </lineage>
</organism>
<dbReference type="GO" id="GO:0030983">
    <property type="term" value="F:mismatched DNA binding"/>
    <property type="evidence" value="ECO:0007669"/>
    <property type="project" value="InterPro"/>
</dbReference>
<dbReference type="eggNOG" id="COG0323">
    <property type="taxonomic scope" value="Bacteria"/>
</dbReference>
<name>C7RHL6_ANAPD</name>
<dbReference type="InterPro" id="IPR036890">
    <property type="entry name" value="HATPase_C_sf"/>
</dbReference>
<reference evidence="7 8" key="1">
    <citation type="journal article" date="2009" name="Stand. Genomic Sci.">
        <title>Complete genome sequence of Anaerococcus prevotii type strain (PC1).</title>
        <authorList>
            <person name="Labutti K."/>
            <person name="Pukall R."/>
            <person name="Steenblock K."/>
            <person name="Glavina Del Rio T."/>
            <person name="Tice H."/>
            <person name="Copeland A."/>
            <person name="Cheng J.F."/>
            <person name="Lucas S."/>
            <person name="Chen F."/>
            <person name="Nolan M."/>
            <person name="Bruce D."/>
            <person name="Goodwin L."/>
            <person name="Pitluck S."/>
            <person name="Ivanova N."/>
            <person name="Mavromatis K."/>
            <person name="Ovchinnikova G."/>
            <person name="Pati A."/>
            <person name="Chen A."/>
            <person name="Palaniappan K."/>
            <person name="Land M."/>
            <person name="Hauser L."/>
            <person name="Chang Y.J."/>
            <person name="Jeffries C.D."/>
            <person name="Chain P."/>
            <person name="Saunders E."/>
            <person name="Brettin T."/>
            <person name="Detter J.C."/>
            <person name="Han C."/>
            <person name="Goker M."/>
            <person name="Bristow J."/>
            <person name="Eisen J.A."/>
            <person name="Markowitz V."/>
            <person name="Hugenholtz P."/>
            <person name="Kyrpides N.C."/>
            <person name="Klenk H.P."/>
            <person name="Lapidus A."/>
        </authorList>
    </citation>
    <scope>NUCLEOTIDE SEQUENCE [LARGE SCALE GENOMIC DNA]</scope>
    <source>
        <strain evidence="8">ATCC 9321 / DSM 20548 / JCM 6508 / NCTC 11806 / PC1</strain>
    </source>
</reference>
<dbReference type="STRING" id="525919.Apre_0949"/>
<dbReference type="GO" id="GO:0016887">
    <property type="term" value="F:ATP hydrolysis activity"/>
    <property type="evidence" value="ECO:0007669"/>
    <property type="project" value="InterPro"/>
</dbReference>
<dbReference type="PROSITE" id="PS00058">
    <property type="entry name" value="DNA_MISMATCH_REPAIR_1"/>
    <property type="match status" value="1"/>
</dbReference>
<dbReference type="GO" id="GO:0032300">
    <property type="term" value="C:mismatch repair complex"/>
    <property type="evidence" value="ECO:0007669"/>
    <property type="project" value="InterPro"/>
</dbReference>
<dbReference type="NCBIfam" id="TIGR00585">
    <property type="entry name" value="mutl"/>
    <property type="match status" value="1"/>
</dbReference>
<dbReference type="SUPFAM" id="SSF54211">
    <property type="entry name" value="Ribosomal protein S5 domain 2-like"/>
    <property type="match status" value="1"/>
</dbReference>
<dbReference type="FunFam" id="3.30.565.10:FF:000003">
    <property type="entry name" value="DNA mismatch repair endonuclease MutL"/>
    <property type="match status" value="1"/>
</dbReference>
<dbReference type="Gene3D" id="3.30.1540.20">
    <property type="entry name" value="MutL, C-terminal domain, dimerisation subdomain"/>
    <property type="match status" value="1"/>
</dbReference>
<dbReference type="EMBL" id="CP001708">
    <property type="protein sequence ID" value="ACV28977.1"/>
    <property type="molecule type" value="Genomic_DNA"/>
</dbReference>
<dbReference type="InterPro" id="IPR013507">
    <property type="entry name" value="DNA_mismatch_S5_2-like"/>
</dbReference>
<dbReference type="CDD" id="cd00782">
    <property type="entry name" value="MutL_Trans"/>
    <property type="match status" value="1"/>
</dbReference>
<evidence type="ECO:0000313" key="8">
    <source>
        <dbReference type="Proteomes" id="UP000002294"/>
    </source>
</evidence>
<dbReference type="Proteomes" id="UP000002294">
    <property type="component" value="Chromosome"/>
</dbReference>
<dbReference type="Gene3D" id="3.30.1370.100">
    <property type="entry name" value="MutL, C-terminal domain, regulatory subdomain"/>
    <property type="match status" value="1"/>
</dbReference>
<keyword evidence="2 4" id="KW-0227">DNA damage</keyword>
<dbReference type="GO" id="GO:0140664">
    <property type="term" value="F:ATP-dependent DNA damage sensor activity"/>
    <property type="evidence" value="ECO:0007669"/>
    <property type="project" value="InterPro"/>
</dbReference>
<evidence type="ECO:0000256" key="4">
    <source>
        <dbReference type="HAMAP-Rule" id="MF_00149"/>
    </source>
</evidence>
<dbReference type="SMART" id="SM00853">
    <property type="entry name" value="MutL_C"/>
    <property type="match status" value="1"/>
</dbReference>
<dbReference type="PANTHER" id="PTHR10073:SF12">
    <property type="entry name" value="DNA MISMATCH REPAIR PROTEIN MLH1"/>
    <property type="match status" value="1"/>
</dbReference>